<dbReference type="EMBL" id="FNQC01000003">
    <property type="protein sequence ID" value="SDY89895.1"/>
    <property type="molecule type" value="Genomic_DNA"/>
</dbReference>
<feature type="coiled-coil region" evidence="1">
    <location>
        <begin position="103"/>
        <end position="133"/>
    </location>
</feature>
<accession>A0A1H3NNA2</accession>
<sequence length="140" mass="15798">MKKLLSLLLFCFLCNFAYSKDPGEKTFLVIFDKSELKENKSTAAFIELSLMGIFQTRSYSGNSDAAILVKIPNSTMDKCQLGEFTVRLNKNETLSLNEIAFQIIDLNESKEVYQELLASFEEKTQKIKKAERAVKSAPAP</sequence>
<comment type="caution">
    <text evidence="3">The sequence shown here is derived from an EMBL/GenBank/DDBJ whole genome shotgun (WGS) entry which is preliminary data.</text>
</comment>
<name>A0A1H3NNA2_9BACT</name>
<protein>
    <submittedName>
        <fullName evidence="3">Uncharacterized protein</fullName>
    </submittedName>
</protein>
<evidence type="ECO:0000313" key="4">
    <source>
        <dbReference type="Proteomes" id="UP000199663"/>
    </source>
</evidence>
<evidence type="ECO:0000256" key="1">
    <source>
        <dbReference type="SAM" id="Coils"/>
    </source>
</evidence>
<evidence type="ECO:0000256" key="2">
    <source>
        <dbReference type="SAM" id="SignalP"/>
    </source>
</evidence>
<proteinExistence type="predicted"/>
<dbReference type="Proteomes" id="UP000199663">
    <property type="component" value="Unassembled WGS sequence"/>
</dbReference>
<gene>
    <name evidence="3" type="ORF">SAMN05444412_103317</name>
</gene>
<keyword evidence="1" id="KW-0175">Coiled coil</keyword>
<feature type="signal peptide" evidence="2">
    <location>
        <begin position="1"/>
        <end position="19"/>
    </location>
</feature>
<organism evidence="3 4">
    <name type="scientific">Rhodonellum ikkaensis</name>
    <dbReference type="NCBI Taxonomy" id="336829"/>
    <lineage>
        <taxon>Bacteria</taxon>
        <taxon>Pseudomonadati</taxon>
        <taxon>Bacteroidota</taxon>
        <taxon>Cytophagia</taxon>
        <taxon>Cytophagales</taxon>
        <taxon>Cytophagaceae</taxon>
        <taxon>Rhodonellum</taxon>
    </lineage>
</organism>
<evidence type="ECO:0000313" key="3">
    <source>
        <dbReference type="EMBL" id="SDY89895.1"/>
    </source>
</evidence>
<feature type="chain" id="PRO_5045034840" evidence="2">
    <location>
        <begin position="20"/>
        <end position="140"/>
    </location>
</feature>
<keyword evidence="2" id="KW-0732">Signal</keyword>
<keyword evidence="4" id="KW-1185">Reference proteome</keyword>
<reference evidence="3 4" key="1">
    <citation type="submission" date="2016-10" db="EMBL/GenBank/DDBJ databases">
        <authorList>
            <person name="Varghese N."/>
            <person name="Submissions S."/>
        </authorList>
    </citation>
    <scope>NUCLEOTIDE SEQUENCE [LARGE SCALE GENOMIC DNA]</scope>
    <source>
        <strain evidence="3 4">DSM 17997</strain>
    </source>
</reference>
<dbReference type="RefSeq" id="WP_019597274.1">
    <property type="nucleotide sequence ID" value="NZ_FNQC01000003.1"/>
</dbReference>